<name>A0AC61KZQ3_9EURY</name>
<evidence type="ECO:0000313" key="2">
    <source>
        <dbReference type="Proteomes" id="UP000248329"/>
    </source>
</evidence>
<reference evidence="1" key="1">
    <citation type="submission" date="2018-01" db="EMBL/GenBank/DDBJ databases">
        <authorList>
            <person name="Krukenberg V."/>
        </authorList>
    </citation>
    <scope>NUCLEOTIDE SEQUENCE</scope>
    <source>
        <strain evidence="1">E20ANME2</strain>
    </source>
</reference>
<gene>
    <name evidence="1" type="ORF">C4B59_13875</name>
</gene>
<evidence type="ECO:0000313" key="1">
    <source>
        <dbReference type="EMBL" id="PXF58183.1"/>
    </source>
</evidence>
<proteinExistence type="predicted"/>
<sequence length="61" mass="7022">MVTVVVLRLNRCEEVAEQSIISISALVTDRVARKCPRQRIVTKLHVKTLKEIEYWSERVGA</sequence>
<accession>A0AC61KZQ3</accession>
<comment type="caution">
    <text evidence="1">The sequence shown here is derived from an EMBL/GenBank/DDBJ whole genome shotgun (WGS) entry which is preliminary data.</text>
</comment>
<dbReference type="Proteomes" id="UP000248329">
    <property type="component" value="Unassembled WGS sequence"/>
</dbReference>
<protein>
    <submittedName>
        <fullName evidence="1">Uncharacterized protein</fullName>
    </submittedName>
</protein>
<dbReference type="EMBL" id="PQXF01000041">
    <property type="protein sequence ID" value="PXF58183.1"/>
    <property type="molecule type" value="Genomic_DNA"/>
</dbReference>
<organism evidence="1 2">
    <name type="scientific">Candidatus Methanogaster sp</name>
    <dbReference type="NCBI Taxonomy" id="3386292"/>
    <lineage>
        <taxon>Archaea</taxon>
        <taxon>Methanobacteriati</taxon>
        <taxon>Methanobacteriota</taxon>
        <taxon>Stenosarchaea group</taxon>
        <taxon>Methanomicrobia</taxon>
        <taxon>Methanosarcinales</taxon>
        <taxon>ANME-2 cluster</taxon>
        <taxon>Candidatus Methanogasteraceae</taxon>
        <taxon>Candidatus Methanogaster</taxon>
    </lineage>
</organism>